<sequence>MLDSVMTFREHFEYMESKASKVMNALGRLMPNLRGPDEKKRQLYANVLASVLLYGAPIWSDALASSKRTQVPFRRIQRGMALRVISAYRSVSFNMATISKNPATLPNSDYKREDISQSVRFEESRHMDEGSREEY</sequence>
<feature type="region of interest" description="Disordered" evidence="1">
    <location>
        <begin position="100"/>
        <end position="135"/>
    </location>
</feature>
<proteinExistence type="predicted"/>
<dbReference type="PaxDb" id="67767-A0A0J7JZ01"/>
<organism evidence="2 3">
    <name type="scientific">Lasius niger</name>
    <name type="common">Black garden ant</name>
    <dbReference type="NCBI Taxonomy" id="67767"/>
    <lineage>
        <taxon>Eukaryota</taxon>
        <taxon>Metazoa</taxon>
        <taxon>Ecdysozoa</taxon>
        <taxon>Arthropoda</taxon>
        <taxon>Hexapoda</taxon>
        <taxon>Insecta</taxon>
        <taxon>Pterygota</taxon>
        <taxon>Neoptera</taxon>
        <taxon>Endopterygota</taxon>
        <taxon>Hymenoptera</taxon>
        <taxon>Apocrita</taxon>
        <taxon>Aculeata</taxon>
        <taxon>Formicoidea</taxon>
        <taxon>Formicidae</taxon>
        <taxon>Formicinae</taxon>
        <taxon>Lasius</taxon>
        <taxon>Lasius</taxon>
    </lineage>
</organism>
<dbReference type="OrthoDB" id="7555209at2759"/>
<keyword evidence="2" id="KW-0695">RNA-directed DNA polymerase</keyword>
<evidence type="ECO:0000313" key="3">
    <source>
        <dbReference type="Proteomes" id="UP000036403"/>
    </source>
</evidence>
<evidence type="ECO:0000256" key="1">
    <source>
        <dbReference type="SAM" id="MobiDB-lite"/>
    </source>
</evidence>
<gene>
    <name evidence="2" type="ORF">RF55_20468</name>
</gene>
<dbReference type="AlphaFoldDB" id="A0A0J7JZ01"/>
<comment type="caution">
    <text evidence="2">The sequence shown here is derived from an EMBL/GenBank/DDBJ whole genome shotgun (WGS) entry which is preliminary data.</text>
</comment>
<name>A0A0J7JZ01_LASNI</name>
<dbReference type="GO" id="GO:0003964">
    <property type="term" value="F:RNA-directed DNA polymerase activity"/>
    <property type="evidence" value="ECO:0007669"/>
    <property type="project" value="UniProtKB-KW"/>
</dbReference>
<feature type="compositionally biased region" description="Basic and acidic residues" evidence="1">
    <location>
        <begin position="109"/>
        <end position="135"/>
    </location>
</feature>
<keyword evidence="3" id="KW-1185">Reference proteome</keyword>
<dbReference type="EMBL" id="LBMM01020486">
    <property type="protein sequence ID" value="KMQ83274.1"/>
    <property type="molecule type" value="Genomic_DNA"/>
</dbReference>
<evidence type="ECO:0000313" key="2">
    <source>
        <dbReference type="EMBL" id="KMQ83274.1"/>
    </source>
</evidence>
<accession>A0A0J7JZ01</accession>
<dbReference type="Proteomes" id="UP000036403">
    <property type="component" value="Unassembled WGS sequence"/>
</dbReference>
<protein>
    <submittedName>
        <fullName evidence="2">Reverse transcriptase</fullName>
    </submittedName>
</protein>
<reference evidence="2 3" key="1">
    <citation type="submission" date="2015-04" db="EMBL/GenBank/DDBJ databases">
        <title>Lasius niger genome sequencing.</title>
        <authorList>
            <person name="Konorov E.A."/>
            <person name="Nikitin M.A."/>
            <person name="Kirill M.V."/>
            <person name="Chang P."/>
        </authorList>
    </citation>
    <scope>NUCLEOTIDE SEQUENCE [LARGE SCALE GENOMIC DNA]</scope>
    <source>
        <tissue evidence="2">Whole</tissue>
    </source>
</reference>
<keyword evidence="2" id="KW-0548">Nucleotidyltransferase</keyword>
<keyword evidence="2" id="KW-0808">Transferase</keyword>